<sequence length="335" mass="37714">MGNLGLNVTKPVTANSQQGEIPPMAKPEAELKKFIKKGDLEAVKQIIADGVPVDVALPAKVTALEFALASEQREIVWELLRLGAKPRKNKNNNLLLDVPKFRDLKLLKRLIELGADIHDGDKNQLTPVLCAVQAGFFDAVNHLLELGADPTTRTKNGQNAFQLAHGTRQFCRGLLPSSDGELAELFQSQLDDLDRIEQLLESQLTPEQAAQLRGGEKKPEPSTFWQLDDYAEFELKISPFPFTSTKKSRICARMGREGDIWLKHFEDDWKILYRVRSADREGEWTPFELKKLDGFYLLFTAAAQLPSGRITIDIRFDADWDHHSGEVEGWEIEVA</sequence>
<keyword evidence="5" id="KW-1185">Reference proteome</keyword>
<dbReference type="GO" id="GO:0004540">
    <property type="term" value="F:RNA nuclease activity"/>
    <property type="evidence" value="ECO:0007669"/>
    <property type="project" value="TreeGrafter"/>
</dbReference>
<dbReference type="Pfam" id="PF12796">
    <property type="entry name" value="Ank_2"/>
    <property type="match status" value="1"/>
</dbReference>
<gene>
    <name evidence="4" type="ORF">Enr17x_18890</name>
</gene>
<proteinExistence type="predicted"/>
<reference evidence="4 5" key="1">
    <citation type="submission" date="2019-03" db="EMBL/GenBank/DDBJ databases">
        <title>Deep-cultivation of Planctomycetes and their phenomic and genomic characterization uncovers novel biology.</title>
        <authorList>
            <person name="Wiegand S."/>
            <person name="Jogler M."/>
            <person name="Boedeker C."/>
            <person name="Pinto D."/>
            <person name="Vollmers J."/>
            <person name="Rivas-Marin E."/>
            <person name="Kohn T."/>
            <person name="Peeters S.H."/>
            <person name="Heuer A."/>
            <person name="Rast P."/>
            <person name="Oberbeckmann S."/>
            <person name="Bunk B."/>
            <person name="Jeske O."/>
            <person name="Meyerdierks A."/>
            <person name="Storesund J.E."/>
            <person name="Kallscheuer N."/>
            <person name="Luecker S."/>
            <person name="Lage O.M."/>
            <person name="Pohl T."/>
            <person name="Merkel B.J."/>
            <person name="Hornburger P."/>
            <person name="Mueller R.-W."/>
            <person name="Bruemmer F."/>
            <person name="Labrenz M."/>
            <person name="Spormann A.M."/>
            <person name="Op den Camp H."/>
            <person name="Overmann J."/>
            <person name="Amann R."/>
            <person name="Jetten M.S.M."/>
            <person name="Mascher T."/>
            <person name="Medema M.H."/>
            <person name="Devos D.P."/>
            <person name="Kaster A.-K."/>
            <person name="Ovreas L."/>
            <person name="Rohde M."/>
            <person name="Galperin M.Y."/>
            <person name="Jogler C."/>
        </authorList>
    </citation>
    <scope>NUCLEOTIDE SEQUENCE [LARGE SCALE GENOMIC DNA]</scope>
    <source>
        <strain evidence="4 5">Enr17</strain>
    </source>
</reference>
<feature type="repeat" description="ANK" evidence="3">
    <location>
        <begin position="123"/>
        <end position="155"/>
    </location>
</feature>
<evidence type="ECO:0000313" key="4">
    <source>
        <dbReference type="EMBL" id="QDV49868.1"/>
    </source>
</evidence>
<dbReference type="GO" id="GO:0006396">
    <property type="term" value="P:RNA processing"/>
    <property type="evidence" value="ECO:0007669"/>
    <property type="project" value="TreeGrafter"/>
</dbReference>
<dbReference type="InterPro" id="IPR036770">
    <property type="entry name" value="Ankyrin_rpt-contain_sf"/>
</dbReference>
<protein>
    <submittedName>
        <fullName evidence="4">Ankyrin repeats (3 copies)</fullName>
    </submittedName>
</protein>
<accession>A0A518I9R5</accession>
<dbReference type="PANTHER" id="PTHR24141:SF1">
    <property type="entry name" value="2-5A-DEPENDENT RIBONUCLEASE"/>
    <property type="match status" value="1"/>
</dbReference>
<dbReference type="PANTHER" id="PTHR24141">
    <property type="entry name" value="2-5A-DEPENDENT RIBONUCLEASE"/>
    <property type="match status" value="1"/>
</dbReference>
<dbReference type="GO" id="GO:0003723">
    <property type="term" value="F:RNA binding"/>
    <property type="evidence" value="ECO:0007669"/>
    <property type="project" value="TreeGrafter"/>
</dbReference>
<dbReference type="EMBL" id="CP037452">
    <property type="protein sequence ID" value="QDV49868.1"/>
    <property type="molecule type" value="Genomic_DNA"/>
</dbReference>
<dbReference type="SUPFAM" id="SSF48403">
    <property type="entry name" value="Ankyrin repeat"/>
    <property type="match status" value="1"/>
</dbReference>
<dbReference type="KEGG" id="gfm:Enr17x_18890"/>
<dbReference type="SMART" id="SM00248">
    <property type="entry name" value="ANK"/>
    <property type="match status" value="3"/>
</dbReference>
<evidence type="ECO:0000256" key="1">
    <source>
        <dbReference type="ARBA" id="ARBA00022737"/>
    </source>
</evidence>
<dbReference type="AlphaFoldDB" id="A0A518I9R5"/>
<organism evidence="4 5">
    <name type="scientific">Gimesia fumaroli</name>
    <dbReference type="NCBI Taxonomy" id="2527976"/>
    <lineage>
        <taxon>Bacteria</taxon>
        <taxon>Pseudomonadati</taxon>
        <taxon>Planctomycetota</taxon>
        <taxon>Planctomycetia</taxon>
        <taxon>Planctomycetales</taxon>
        <taxon>Planctomycetaceae</taxon>
        <taxon>Gimesia</taxon>
    </lineage>
</organism>
<evidence type="ECO:0000256" key="3">
    <source>
        <dbReference type="PROSITE-ProRule" id="PRU00023"/>
    </source>
</evidence>
<name>A0A518I9R5_9PLAN</name>
<dbReference type="InterPro" id="IPR002110">
    <property type="entry name" value="Ankyrin_rpt"/>
</dbReference>
<evidence type="ECO:0000313" key="5">
    <source>
        <dbReference type="Proteomes" id="UP000318313"/>
    </source>
</evidence>
<dbReference type="PROSITE" id="PS50088">
    <property type="entry name" value="ANK_REPEAT"/>
    <property type="match status" value="1"/>
</dbReference>
<keyword evidence="1" id="KW-0677">Repeat</keyword>
<keyword evidence="2 3" id="KW-0040">ANK repeat</keyword>
<dbReference type="Proteomes" id="UP000318313">
    <property type="component" value="Chromosome"/>
</dbReference>
<evidence type="ECO:0000256" key="2">
    <source>
        <dbReference type="ARBA" id="ARBA00023043"/>
    </source>
</evidence>
<dbReference type="Gene3D" id="1.25.40.20">
    <property type="entry name" value="Ankyrin repeat-containing domain"/>
    <property type="match status" value="1"/>
</dbReference>